<organism evidence="2 3">
    <name type="scientific">Candidatus Thiodiazotropha endolucinida</name>
    <dbReference type="NCBI Taxonomy" id="1655433"/>
    <lineage>
        <taxon>Bacteria</taxon>
        <taxon>Pseudomonadati</taxon>
        <taxon>Pseudomonadota</taxon>
        <taxon>Gammaproteobacteria</taxon>
        <taxon>Chromatiales</taxon>
        <taxon>Sedimenticolaceae</taxon>
        <taxon>Candidatus Thiodiazotropha</taxon>
    </lineage>
</organism>
<dbReference type="RefSeq" id="WP_069128306.1">
    <property type="nucleotide sequence ID" value="NZ_MARB01000035.1"/>
</dbReference>
<dbReference type="Proteomes" id="UP000094769">
    <property type="component" value="Unassembled WGS sequence"/>
</dbReference>
<keyword evidence="1" id="KW-0472">Membrane</keyword>
<evidence type="ECO:0000313" key="3">
    <source>
        <dbReference type="Proteomes" id="UP000094769"/>
    </source>
</evidence>
<keyword evidence="3" id="KW-1185">Reference proteome</keyword>
<sequence length="147" mass="16168">MAVTTQFRSFLLLVLLVYAPSCLSHGVSLKIERQEAGVIWLQHSDDTPLADVEYELAADGGNAPYQSGKSDALGRVVFIPGDVREWRLRVFSEDGHGIDTVFELAPGATSHSHTGQTYSDFTKLILGIGILLSGFGVMMLFVKRKRR</sequence>
<protein>
    <submittedName>
        <fullName evidence="2">Uncharacterized protein</fullName>
    </submittedName>
</protein>
<name>A0A7Z0VI82_9GAMM</name>
<feature type="transmembrane region" description="Helical" evidence="1">
    <location>
        <begin position="124"/>
        <end position="142"/>
    </location>
</feature>
<dbReference type="OrthoDB" id="5794962at2"/>
<accession>A0A7Z0VI82</accession>
<dbReference type="EMBL" id="MARB01000035">
    <property type="protein sequence ID" value="ODJ85791.1"/>
    <property type="molecule type" value="Genomic_DNA"/>
</dbReference>
<reference evidence="2 3" key="1">
    <citation type="submission" date="2016-06" db="EMBL/GenBank/DDBJ databases">
        <title>Genome sequence of endosymbiont of Candidatus Endolucinida thiodiazotropha.</title>
        <authorList>
            <person name="Poehlein A."/>
            <person name="Koenig S."/>
            <person name="Heiden S.E."/>
            <person name="Thuermer A."/>
            <person name="Voget S."/>
            <person name="Daniel R."/>
            <person name="Markert S."/>
            <person name="Gros O."/>
            <person name="Schweder T."/>
        </authorList>
    </citation>
    <scope>NUCLEOTIDE SEQUENCE [LARGE SCALE GENOMIC DNA]</scope>
    <source>
        <strain evidence="2 3">COS</strain>
    </source>
</reference>
<evidence type="ECO:0000313" key="2">
    <source>
        <dbReference type="EMBL" id="ODJ85791.1"/>
    </source>
</evidence>
<evidence type="ECO:0000256" key="1">
    <source>
        <dbReference type="SAM" id="Phobius"/>
    </source>
</evidence>
<keyword evidence="1" id="KW-1133">Transmembrane helix</keyword>
<comment type="caution">
    <text evidence="2">The sequence shown here is derived from an EMBL/GenBank/DDBJ whole genome shotgun (WGS) entry which is preliminary data.</text>
</comment>
<dbReference type="AlphaFoldDB" id="A0A7Z0VI82"/>
<gene>
    <name evidence="2" type="ORF">CODIS_39700</name>
</gene>
<keyword evidence="1" id="KW-0812">Transmembrane</keyword>
<proteinExistence type="predicted"/>